<evidence type="ECO:0000313" key="3">
    <source>
        <dbReference type="EMBL" id="KAL2270609.1"/>
    </source>
</evidence>
<evidence type="ECO:0000256" key="1">
    <source>
        <dbReference type="SAM" id="MobiDB-lite"/>
    </source>
</evidence>
<dbReference type="SUPFAM" id="SSF56112">
    <property type="entry name" value="Protein kinase-like (PK-like)"/>
    <property type="match status" value="1"/>
</dbReference>
<organism evidence="3 4">
    <name type="scientific">Remersonia thermophila</name>
    <dbReference type="NCBI Taxonomy" id="72144"/>
    <lineage>
        <taxon>Eukaryota</taxon>
        <taxon>Fungi</taxon>
        <taxon>Dikarya</taxon>
        <taxon>Ascomycota</taxon>
        <taxon>Pezizomycotina</taxon>
        <taxon>Sordariomycetes</taxon>
        <taxon>Sordariomycetidae</taxon>
        <taxon>Sordariales</taxon>
        <taxon>Sordariales incertae sedis</taxon>
        <taxon>Remersonia</taxon>
    </lineage>
</organism>
<dbReference type="EMBL" id="JAZGUE010000002">
    <property type="protein sequence ID" value="KAL2270609.1"/>
    <property type="molecule type" value="Genomic_DNA"/>
</dbReference>
<reference evidence="3 4" key="1">
    <citation type="journal article" date="2024" name="Commun. Biol.">
        <title>Comparative genomic analysis of thermophilic fungi reveals convergent evolutionary adaptations and gene losses.</title>
        <authorList>
            <person name="Steindorff A.S."/>
            <person name="Aguilar-Pontes M.V."/>
            <person name="Robinson A.J."/>
            <person name="Andreopoulos B."/>
            <person name="LaButti K."/>
            <person name="Kuo A."/>
            <person name="Mondo S."/>
            <person name="Riley R."/>
            <person name="Otillar R."/>
            <person name="Haridas S."/>
            <person name="Lipzen A."/>
            <person name="Grimwood J."/>
            <person name="Schmutz J."/>
            <person name="Clum A."/>
            <person name="Reid I.D."/>
            <person name="Moisan M.C."/>
            <person name="Butler G."/>
            <person name="Nguyen T.T.M."/>
            <person name="Dewar K."/>
            <person name="Conant G."/>
            <person name="Drula E."/>
            <person name="Henrissat B."/>
            <person name="Hansel C."/>
            <person name="Singer S."/>
            <person name="Hutchinson M.I."/>
            <person name="de Vries R.P."/>
            <person name="Natvig D.O."/>
            <person name="Powell A.J."/>
            <person name="Tsang A."/>
            <person name="Grigoriev I.V."/>
        </authorList>
    </citation>
    <scope>NUCLEOTIDE SEQUENCE [LARGE SCALE GENOMIC DNA]</scope>
    <source>
        <strain evidence="3 4">ATCC 22073</strain>
    </source>
</reference>
<accession>A0ABR4DJU4</accession>
<dbReference type="SMART" id="SM00220">
    <property type="entry name" value="S_TKc"/>
    <property type="match status" value="1"/>
</dbReference>
<dbReference type="Proteomes" id="UP001600064">
    <property type="component" value="Unassembled WGS sequence"/>
</dbReference>
<name>A0ABR4DJU4_9PEZI</name>
<dbReference type="InterPro" id="IPR011009">
    <property type="entry name" value="Kinase-like_dom_sf"/>
</dbReference>
<feature type="compositionally biased region" description="Basic residues" evidence="1">
    <location>
        <begin position="285"/>
        <end position="298"/>
    </location>
</feature>
<dbReference type="GeneID" id="98123746"/>
<dbReference type="RefSeq" id="XP_070869333.1">
    <property type="nucleotide sequence ID" value="XM_071009102.1"/>
</dbReference>
<keyword evidence="4" id="KW-1185">Reference proteome</keyword>
<evidence type="ECO:0000313" key="4">
    <source>
        <dbReference type="Proteomes" id="UP001600064"/>
    </source>
</evidence>
<comment type="caution">
    <text evidence="3">The sequence shown here is derived from an EMBL/GenBank/DDBJ whole genome shotgun (WGS) entry which is preliminary data.</text>
</comment>
<evidence type="ECO:0000259" key="2">
    <source>
        <dbReference type="PROSITE" id="PS50011"/>
    </source>
</evidence>
<protein>
    <recommendedName>
        <fullName evidence="2">Protein kinase domain-containing protein</fullName>
    </recommendedName>
</protein>
<proteinExistence type="predicted"/>
<dbReference type="Gene3D" id="1.10.510.10">
    <property type="entry name" value="Transferase(Phosphotransferase) domain 1"/>
    <property type="match status" value="1"/>
</dbReference>
<feature type="region of interest" description="Disordered" evidence="1">
    <location>
        <begin position="406"/>
        <end position="428"/>
    </location>
</feature>
<dbReference type="PROSITE" id="PS50011">
    <property type="entry name" value="PROTEIN_KINASE_DOM"/>
    <property type="match status" value="1"/>
</dbReference>
<dbReference type="InterPro" id="IPR000719">
    <property type="entry name" value="Prot_kinase_dom"/>
</dbReference>
<sequence>MNCDQATMTQEKLSLSMTAGKNEALLCNAEDYIHIRPLSSGATCTTDLVYCPKLGKVCVRKSLLHEEGRRRDAADFDRDVRTACRLASMAASGEALPRVPELLAAQSRPGSPRVSLWSLCNGGTLGVFLREAEWSNTAVPEGFALHILLQVLETLDFMYTASQTPLYHTDLHASNLMLHFTKPGGAPDVYVIDFGRTAHADPRPGDFLFLRSGRSPDPDASMCTRPNPADHVLPFWDMEEVLNLTRHLMLATFPCADGRRMRGVGCYLEEGRRRPLADLRSLLKHRHNRQRHRHRSGRKAKDKDACSSSDGPCARLRAAFYALEGLQGLYKKRWMAASKERMRRYKAGQSLAPPPKPPSLRPIIGLLRKVTPRLLKKALRGKEYRMFRRMVLEKARRKAESLEWARPGNMGKGGDEEENAEDGGFAVW</sequence>
<feature type="domain" description="Protein kinase" evidence="2">
    <location>
        <begin position="32"/>
        <end position="364"/>
    </location>
</feature>
<gene>
    <name evidence="3" type="ORF">VTJ83DRAFT_2793</name>
</gene>
<feature type="region of interest" description="Disordered" evidence="1">
    <location>
        <begin position="285"/>
        <end position="310"/>
    </location>
</feature>